<keyword evidence="3" id="KW-1185">Reference proteome</keyword>
<dbReference type="Proteomes" id="UP000253426">
    <property type="component" value="Unassembled WGS sequence"/>
</dbReference>
<name>A0A366HBT2_9BACT</name>
<accession>A0A366HBT2</accession>
<evidence type="ECO:0000256" key="1">
    <source>
        <dbReference type="SAM" id="Phobius"/>
    </source>
</evidence>
<feature type="transmembrane region" description="Helical" evidence="1">
    <location>
        <begin position="88"/>
        <end position="109"/>
    </location>
</feature>
<comment type="caution">
    <text evidence="2">The sequence shown here is derived from an EMBL/GenBank/DDBJ whole genome shotgun (WGS) entry which is preliminary data.</text>
</comment>
<keyword evidence="1" id="KW-1133">Transmembrane helix</keyword>
<dbReference type="AlphaFoldDB" id="A0A366HBT2"/>
<sequence length="117" mass="13427">MLVRFLLLPLPVALLLLWLQWERYFNFDLVGLLVAAPAYVIVEDVFPFTLFQQDGLDVLGLALLGWSSLVLAPWWYPGNGQKALRNKLMLILLPLSFVLQMGTLAWKIWKCLTDFCC</sequence>
<evidence type="ECO:0000313" key="3">
    <source>
        <dbReference type="Proteomes" id="UP000253426"/>
    </source>
</evidence>
<gene>
    <name evidence="2" type="ORF">DES53_109249</name>
</gene>
<keyword evidence="1" id="KW-0812">Transmembrane</keyword>
<proteinExistence type="predicted"/>
<reference evidence="2 3" key="1">
    <citation type="submission" date="2018-06" db="EMBL/GenBank/DDBJ databases">
        <title>Genomic Encyclopedia of Type Strains, Phase IV (KMG-IV): sequencing the most valuable type-strain genomes for metagenomic binning, comparative biology and taxonomic classification.</title>
        <authorList>
            <person name="Goeker M."/>
        </authorList>
    </citation>
    <scope>NUCLEOTIDE SEQUENCE [LARGE SCALE GENOMIC DNA]</scope>
    <source>
        <strain evidence="2 3">DSM 25532</strain>
    </source>
</reference>
<organism evidence="2 3">
    <name type="scientific">Roseimicrobium gellanilyticum</name>
    <dbReference type="NCBI Taxonomy" id="748857"/>
    <lineage>
        <taxon>Bacteria</taxon>
        <taxon>Pseudomonadati</taxon>
        <taxon>Verrucomicrobiota</taxon>
        <taxon>Verrucomicrobiia</taxon>
        <taxon>Verrucomicrobiales</taxon>
        <taxon>Verrucomicrobiaceae</taxon>
        <taxon>Roseimicrobium</taxon>
    </lineage>
</organism>
<feature type="transmembrane region" description="Helical" evidence="1">
    <location>
        <begin position="59"/>
        <end position="76"/>
    </location>
</feature>
<protein>
    <submittedName>
        <fullName evidence="2">Uncharacterized protein</fullName>
    </submittedName>
</protein>
<evidence type="ECO:0000313" key="2">
    <source>
        <dbReference type="EMBL" id="RBP39821.1"/>
    </source>
</evidence>
<dbReference type="EMBL" id="QNRR01000009">
    <property type="protein sequence ID" value="RBP39821.1"/>
    <property type="molecule type" value="Genomic_DNA"/>
</dbReference>
<keyword evidence="1" id="KW-0472">Membrane</keyword>